<gene>
    <name evidence="1" type="ordered locus">Aflv_1367</name>
</gene>
<evidence type="ECO:0000313" key="1">
    <source>
        <dbReference type="EMBL" id="ACJ33735.1"/>
    </source>
</evidence>
<dbReference type="KEGG" id="afl:Aflv_1367"/>
<proteinExistence type="predicted"/>
<dbReference type="Proteomes" id="UP000000742">
    <property type="component" value="Chromosome"/>
</dbReference>
<protein>
    <submittedName>
        <fullName evidence="1">Uncharacterized conserved protein</fullName>
    </submittedName>
</protein>
<reference evidence="1 2" key="1">
    <citation type="journal article" date="2008" name="Genome Biol.">
        <title>Encapsulated in silica: genome, proteome and physiology of the thermophilic bacterium Anoxybacillus flavithermus WK1.</title>
        <authorList>
            <person name="Saw J.H."/>
            <person name="Mountain B.W."/>
            <person name="Feng L."/>
            <person name="Omelchenko M.V."/>
            <person name="Hou S."/>
            <person name="Saito J.A."/>
            <person name="Stott M.B."/>
            <person name="Li D."/>
            <person name="Zhao G."/>
            <person name="Wu J."/>
            <person name="Galperin M.Y."/>
            <person name="Koonin E.V."/>
            <person name="Makarova K.S."/>
            <person name="Wolf Y.I."/>
            <person name="Rigden D.J."/>
            <person name="Dunfield P.F."/>
            <person name="Wang L."/>
            <person name="Alam M."/>
        </authorList>
    </citation>
    <scope>NUCLEOTIDE SEQUENCE [LARGE SCALE GENOMIC DNA]</scope>
    <source>
        <strain evidence="2">DSM 21510 / WK1</strain>
    </source>
</reference>
<dbReference type="EMBL" id="CP000922">
    <property type="protein sequence ID" value="ACJ33735.1"/>
    <property type="molecule type" value="Genomic_DNA"/>
</dbReference>
<organism evidence="1 2">
    <name type="scientific">Anoxybacillus flavithermus (strain DSM 21510 / WK1)</name>
    <dbReference type="NCBI Taxonomy" id="491915"/>
    <lineage>
        <taxon>Bacteria</taxon>
        <taxon>Bacillati</taxon>
        <taxon>Bacillota</taxon>
        <taxon>Bacilli</taxon>
        <taxon>Bacillales</taxon>
        <taxon>Anoxybacillaceae</taxon>
        <taxon>Anoxybacillus</taxon>
    </lineage>
</organism>
<sequence length="66" mass="7879">MKRPVRAYYLCIMYKREDKAMGRTKFGNANAQRNNNAKHKNELKTEFASYAEVEVKKMNNEHKNIR</sequence>
<accession>B7GKS9</accession>
<dbReference type="HOGENOM" id="CLU_2821714_0_0_9"/>
<dbReference type="AlphaFoldDB" id="B7GKS9"/>
<name>B7GKS9_ANOFW</name>
<evidence type="ECO:0000313" key="2">
    <source>
        <dbReference type="Proteomes" id="UP000000742"/>
    </source>
</evidence>
<dbReference type="STRING" id="491915.Aflv_1367"/>